<dbReference type="Proteomes" id="UP000054516">
    <property type="component" value="Unassembled WGS sequence"/>
</dbReference>
<reference evidence="2" key="1">
    <citation type="submission" date="2016-03" db="EMBL/GenBank/DDBJ databases">
        <title>Draft genome sequence of Rosellinia necatrix.</title>
        <authorList>
            <person name="Kanematsu S."/>
        </authorList>
    </citation>
    <scope>NUCLEOTIDE SEQUENCE [LARGE SCALE GENOMIC DNA]</scope>
    <source>
        <strain evidence="2">W97</strain>
    </source>
</reference>
<keyword evidence="1" id="KW-0732">Signal</keyword>
<sequence>MRSGALIISTLVSSVAGQLLDFDLLDAAPQPSIHSMSIEEKPHTVHYDMPAATQAAIADPLPVEVVAKRDLETRTDACSPLDKGAGPIPVPDTAEAFLAYDGFKTAANSAPVPNGYFQTFGNLKASNSAYGYSGFSTLDSYDTGECARRCNNVDSCSGFNIYFERDPAIVPAPACRDPGSTTVIKCVYWGGYISADNADNFGQWREQFHVVIAGSNGYMKNKVYPLPGFNGESLGNASINAPLNCLGRDTYMGAKIFTTSYFDVGLCAAACISQNAYNTAHPPDTGLPKICQFFVTYMSHKNGAPEGQYCAMYTQYWDSSYATNDGQWRGDEHYTNDYVFSYTSSTYVDDTVCPGSNSTWIKPRLRKH</sequence>
<feature type="signal peptide" evidence="1">
    <location>
        <begin position="1"/>
        <end position="17"/>
    </location>
</feature>
<proteinExistence type="predicted"/>
<feature type="chain" id="PRO_5010695271" evidence="1">
    <location>
        <begin position="18"/>
        <end position="368"/>
    </location>
</feature>
<dbReference type="OrthoDB" id="271448at2759"/>
<organism evidence="2">
    <name type="scientific">Rosellinia necatrix</name>
    <name type="common">White root-rot fungus</name>
    <dbReference type="NCBI Taxonomy" id="77044"/>
    <lineage>
        <taxon>Eukaryota</taxon>
        <taxon>Fungi</taxon>
        <taxon>Dikarya</taxon>
        <taxon>Ascomycota</taxon>
        <taxon>Pezizomycotina</taxon>
        <taxon>Sordariomycetes</taxon>
        <taxon>Xylariomycetidae</taxon>
        <taxon>Xylariales</taxon>
        <taxon>Xylariaceae</taxon>
        <taxon>Rosellinia</taxon>
    </lineage>
</organism>
<name>A0A1W2TF37_ROSNE</name>
<dbReference type="OMA" id="AQTEYNA"/>
<evidence type="ECO:0000313" key="3">
    <source>
        <dbReference type="Proteomes" id="UP000054516"/>
    </source>
</evidence>
<dbReference type="STRING" id="77044.A0A1W2TF37"/>
<dbReference type="AlphaFoldDB" id="A0A1W2TF37"/>
<keyword evidence="3" id="KW-1185">Reference proteome</keyword>
<dbReference type="EMBL" id="DF977465">
    <property type="protein sequence ID" value="GAP86654.1"/>
    <property type="molecule type" value="Genomic_DNA"/>
</dbReference>
<evidence type="ECO:0000313" key="2">
    <source>
        <dbReference type="EMBL" id="GAP86654.1"/>
    </source>
</evidence>
<evidence type="ECO:0000256" key="1">
    <source>
        <dbReference type="SAM" id="SignalP"/>
    </source>
</evidence>
<dbReference type="PANTHER" id="PTHR36578:SF2">
    <property type="entry name" value="PA14 DOMAIN-CONTAINING PROTEIN"/>
    <property type="match status" value="1"/>
</dbReference>
<accession>A0A1W2TF37</accession>
<protein>
    <submittedName>
        <fullName evidence="2">Putative carbohydrate-binding-like protein</fullName>
    </submittedName>
</protein>
<dbReference type="PANTHER" id="PTHR36578">
    <property type="entry name" value="CHROMOSOME 15, WHOLE GENOME SHOTGUN SEQUENCE"/>
    <property type="match status" value="1"/>
</dbReference>
<gene>
    <name evidence="2" type="ORF">SAMD00023353_2000790</name>
</gene>